<dbReference type="Pfam" id="PF08876">
    <property type="entry name" value="DUF1836"/>
    <property type="match status" value="1"/>
</dbReference>
<dbReference type="PANTHER" id="PTHR40056:SF1">
    <property type="entry name" value="DUF1836 DOMAIN-CONTAINING PROTEIN"/>
    <property type="match status" value="1"/>
</dbReference>
<evidence type="ECO:0000256" key="1">
    <source>
        <dbReference type="SAM" id="MobiDB-lite"/>
    </source>
</evidence>
<evidence type="ECO:0000313" key="2">
    <source>
        <dbReference type="EMBL" id="SBV90716.1"/>
    </source>
</evidence>
<evidence type="ECO:0008006" key="3">
    <source>
        <dbReference type="Google" id="ProtNLM"/>
    </source>
</evidence>
<reference evidence="2" key="1">
    <citation type="submission" date="2016-04" db="EMBL/GenBank/DDBJ databases">
        <authorList>
            <person name="Evans L.H."/>
            <person name="Alamgir A."/>
            <person name="Owens N."/>
            <person name="Weber N.D."/>
            <person name="Virtaneva K."/>
            <person name="Barbian K."/>
            <person name="Babar A."/>
            <person name="Rosenke K."/>
        </authorList>
    </citation>
    <scope>NUCLEOTIDE SEQUENCE</scope>
    <source>
        <strain evidence="2">86</strain>
    </source>
</reference>
<accession>A0A212IU26</accession>
<dbReference type="PANTHER" id="PTHR40056">
    <property type="entry name" value="HYPOTHETICAL CYTOSOLIC PROTEIN"/>
    <property type="match status" value="1"/>
</dbReference>
<proteinExistence type="predicted"/>
<dbReference type="EMBL" id="FLUN01000001">
    <property type="protein sequence ID" value="SBV90716.1"/>
    <property type="molecule type" value="Genomic_DNA"/>
</dbReference>
<gene>
    <name evidence="2" type="ORF">KL86CLO1_10023</name>
</gene>
<feature type="region of interest" description="Disordered" evidence="1">
    <location>
        <begin position="166"/>
        <end position="186"/>
    </location>
</feature>
<protein>
    <recommendedName>
        <fullName evidence="3">DUF1836 domain-containing protein</fullName>
    </recommendedName>
</protein>
<dbReference type="AlphaFoldDB" id="A0A212IU26"/>
<organism evidence="2">
    <name type="scientific">uncultured Eubacteriales bacterium</name>
    <dbReference type="NCBI Taxonomy" id="172733"/>
    <lineage>
        <taxon>Bacteria</taxon>
        <taxon>Bacillati</taxon>
        <taxon>Bacillota</taxon>
        <taxon>Clostridia</taxon>
        <taxon>Eubacteriales</taxon>
        <taxon>environmental samples</taxon>
    </lineage>
</organism>
<sequence length="186" mass="20850">MDELKELKERLMEERPTAWEDFPDIGLYMDQIISYMPRQLIRFGDGEVLTSAMVNNYIKDGMLPRAEGKRYSPTHLAYLTAICALKQVLSVRSVSHLINTGGAGRDPEELYAYFTQELDKALTETGQALDESTAEDSLPQLALGLALRSYADKLACERVLDILQSRAAPEKPKEKGKKQTPPETKA</sequence>
<dbReference type="InterPro" id="IPR014975">
    <property type="entry name" value="DUF1836"/>
</dbReference>
<name>A0A212IU26_9FIRM</name>